<dbReference type="OrthoDB" id="4434395at2759"/>
<evidence type="ECO:0000256" key="1">
    <source>
        <dbReference type="SAM" id="SignalP"/>
    </source>
</evidence>
<dbReference type="HOGENOM" id="CLU_052674_0_0_1"/>
<accession>S7ZZA3</accession>
<dbReference type="CDD" id="cd12811">
    <property type="entry name" value="MALA"/>
    <property type="match status" value="1"/>
</dbReference>
<evidence type="ECO:0008006" key="4">
    <source>
        <dbReference type="Google" id="ProtNLM"/>
    </source>
</evidence>
<dbReference type="SUPFAM" id="SSF63825">
    <property type="entry name" value="YWTD domain"/>
    <property type="match status" value="1"/>
</dbReference>
<dbReference type="Proteomes" id="UP000015100">
    <property type="component" value="Unassembled WGS sequence"/>
</dbReference>
<protein>
    <recommendedName>
        <fullName evidence="4">SMP-30/Gluconolactonase/LRE-like region domain-containing protein</fullName>
    </recommendedName>
</protein>
<evidence type="ECO:0000313" key="3">
    <source>
        <dbReference type="Proteomes" id="UP000015100"/>
    </source>
</evidence>
<organism evidence="2 3">
    <name type="scientific">Dactylellina haptotyla (strain CBS 200.50)</name>
    <name type="common">Nematode-trapping fungus</name>
    <name type="synonym">Monacrosporium haptotylum</name>
    <dbReference type="NCBI Taxonomy" id="1284197"/>
    <lineage>
        <taxon>Eukaryota</taxon>
        <taxon>Fungi</taxon>
        <taxon>Dikarya</taxon>
        <taxon>Ascomycota</taxon>
        <taxon>Pezizomycotina</taxon>
        <taxon>Orbiliomycetes</taxon>
        <taxon>Orbiliales</taxon>
        <taxon>Orbiliaceae</taxon>
        <taxon>Dactylellina</taxon>
    </lineage>
</organism>
<gene>
    <name evidence="2" type="ORF">H072_10430</name>
</gene>
<keyword evidence="1" id="KW-0732">Signal</keyword>
<keyword evidence="3" id="KW-1185">Reference proteome</keyword>
<dbReference type="OMA" id="FQDMAED"/>
<feature type="chain" id="PRO_5004560114" description="SMP-30/Gluconolactonase/LRE-like region domain-containing protein" evidence="1">
    <location>
        <begin position="25"/>
        <end position="353"/>
    </location>
</feature>
<dbReference type="InterPro" id="IPR054550">
    <property type="entry name" value="Mala_s_1-like"/>
</dbReference>
<proteinExistence type="predicted"/>
<comment type="caution">
    <text evidence="2">The sequence shown here is derived from an EMBL/GenBank/DDBJ whole genome shotgun (WGS) entry which is preliminary data.</text>
</comment>
<reference evidence="2 3" key="1">
    <citation type="journal article" date="2013" name="PLoS Genet.">
        <title>Genomic mechanisms accounting for the adaptation to parasitism in nematode-trapping fungi.</title>
        <authorList>
            <person name="Meerupati T."/>
            <person name="Andersson K.M."/>
            <person name="Friman E."/>
            <person name="Kumar D."/>
            <person name="Tunlid A."/>
            <person name="Ahren D."/>
        </authorList>
    </citation>
    <scope>NUCLEOTIDE SEQUENCE [LARGE SCALE GENOMIC DNA]</scope>
    <source>
        <strain evidence="2 3">CBS 200.50</strain>
    </source>
</reference>
<dbReference type="STRING" id="1284197.S7ZZA3"/>
<feature type="signal peptide" evidence="1">
    <location>
        <begin position="1"/>
        <end position="24"/>
    </location>
</feature>
<reference evidence="3" key="2">
    <citation type="submission" date="2013-04" db="EMBL/GenBank/DDBJ databases">
        <title>Genomic mechanisms accounting for the adaptation to parasitism in nematode-trapping fungi.</title>
        <authorList>
            <person name="Ahren D.G."/>
        </authorList>
    </citation>
    <scope>NUCLEOTIDE SEQUENCE [LARGE SCALE GENOMIC DNA]</scope>
    <source>
        <strain evidence="3">CBS 200.50</strain>
    </source>
</reference>
<sequence>MVQFSNTALAFATTILFARRSAQSCPPISGNIFIKQAGLFPENLDWDSCNCRLYLGSLFNATGVEYNPYTNKTRVITFPNVSFDPDFHIGGVDYDFRKKVVYFGADAGAPFNTNGQDLSGPNRLIRYDPQQKKILYNIDMAPFQNLVKLQNGGQLVSGFQDMAEDKDGDTYFIATFGNAIAKVTPRGTVSVYYAQNPVTPSIAGYSGIFSIGNKLVIADNSITSFVTFDTTQKPGRPTIVAPKCQPAGYTFSCDGFYAPPKYGGKVALCSNNALQGIAVYKSADNWKTAKYLGLVPNNDPAVGNGFPTATVQITDSIYISEEYFFGSTQIPDLFPLIDITSQVQSMVNQGASC</sequence>
<name>S7ZZA3_DACHA</name>
<dbReference type="eggNOG" id="ENOG502SEA5">
    <property type="taxonomic scope" value="Eukaryota"/>
</dbReference>
<dbReference type="AlphaFoldDB" id="S7ZZA3"/>
<dbReference type="EMBL" id="AQGS01000985">
    <property type="protein sequence ID" value="EPS36095.1"/>
    <property type="molecule type" value="Genomic_DNA"/>
</dbReference>
<dbReference type="Pfam" id="PF22701">
    <property type="entry name" value="Mala_s_1-like"/>
    <property type="match status" value="1"/>
</dbReference>
<evidence type="ECO:0000313" key="2">
    <source>
        <dbReference type="EMBL" id="EPS36095.1"/>
    </source>
</evidence>